<feature type="compositionally biased region" description="Basic and acidic residues" evidence="1">
    <location>
        <begin position="1"/>
        <end position="11"/>
    </location>
</feature>
<proteinExistence type="predicted"/>
<gene>
    <name evidence="2" type="ORF">HC031_30700</name>
</gene>
<protein>
    <submittedName>
        <fullName evidence="2">Uncharacterized protein</fullName>
    </submittedName>
</protein>
<dbReference type="Proteomes" id="UP000722989">
    <property type="component" value="Unassembled WGS sequence"/>
</dbReference>
<feature type="compositionally biased region" description="Basic and acidic residues" evidence="1">
    <location>
        <begin position="69"/>
        <end position="79"/>
    </location>
</feature>
<dbReference type="RefSeq" id="WP_167928954.1">
    <property type="nucleotide sequence ID" value="NZ_JAATVY010000043.1"/>
</dbReference>
<dbReference type="EMBL" id="JAATVY010000043">
    <property type="protein sequence ID" value="NJC74051.1"/>
    <property type="molecule type" value="Genomic_DNA"/>
</dbReference>
<evidence type="ECO:0000313" key="3">
    <source>
        <dbReference type="Proteomes" id="UP000722989"/>
    </source>
</evidence>
<organism evidence="2 3">
    <name type="scientific">Planosporangium thailandense</name>
    <dbReference type="NCBI Taxonomy" id="765197"/>
    <lineage>
        <taxon>Bacteria</taxon>
        <taxon>Bacillati</taxon>
        <taxon>Actinomycetota</taxon>
        <taxon>Actinomycetes</taxon>
        <taxon>Micromonosporales</taxon>
        <taxon>Micromonosporaceae</taxon>
        <taxon>Planosporangium</taxon>
    </lineage>
</organism>
<evidence type="ECO:0000313" key="2">
    <source>
        <dbReference type="EMBL" id="NJC74051.1"/>
    </source>
</evidence>
<keyword evidence="3" id="KW-1185">Reference proteome</keyword>
<feature type="region of interest" description="Disordered" evidence="1">
    <location>
        <begin position="1"/>
        <end position="79"/>
    </location>
</feature>
<reference evidence="2 3" key="1">
    <citation type="submission" date="2020-03" db="EMBL/GenBank/DDBJ databases">
        <title>WGS of the type strain of Planosporangium spp.</title>
        <authorList>
            <person name="Thawai C."/>
        </authorList>
    </citation>
    <scope>NUCLEOTIDE SEQUENCE [LARGE SCALE GENOMIC DNA]</scope>
    <source>
        <strain evidence="2 3">TBRC 5610</strain>
    </source>
</reference>
<name>A0ABX0Y7J6_9ACTN</name>
<comment type="caution">
    <text evidence="2">The sequence shown here is derived from an EMBL/GenBank/DDBJ whole genome shotgun (WGS) entry which is preliminary data.</text>
</comment>
<evidence type="ECO:0000256" key="1">
    <source>
        <dbReference type="SAM" id="MobiDB-lite"/>
    </source>
</evidence>
<sequence length="79" mass="8189">MGEDRARREAEETAVPKANLAEEAVEAIGEAAAARQPEPSRTDLGEPNLEPEGEAGAEATGTPAGYGADTDRASRQARP</sequence>
<accession>A0ABX0Y7J6</accession>
<feature type="compositionally biased region" description="Low complexity" evidence="1">
    <location>
        <begin position="56"/>
        <end position="65"/>
    </location>
</feature>